<comment type="subcellular location">
    <subcellularLocation>
        <location evidence="1">Membrane</location>
        <topology evidence="1">Multi-pass membrane protein</topology>
    </subcellularLocation>
</comment>
<dbReference type="PANTHER" id="PTHR30618">
    <property type="entry name" value="NCS1 FAMILY PURINE/PYRIMIDINE TRANSPORTER"/>
    <property type="match status" value="1"/>
</dbReference>
<organism evidence="7 8">
    <name type="scientific">Clonostachys byssicola</name>
    <dbReference type="NCBI Taxonomy" id="160290"/>
    <lineage>
        <taxon>Eukaryota</taxon>
        <taxon>Fungi</taxon>
        <taxon>Dikarya</taxon>
        <taxon>Ascomycota</taxon>
        <taxon>Pezizomycotina</taxon>
        <taxon>Sordariomycetes</taxon>
        <taxon>Hypocreomycetidae</taxon>
        <taxon>Hypocreales</taxon>
        <taxon>Bionectriaceae</taxon>
        <taxon>Clonostachys</taxon>
    </lineage>
</organism>
<dbReference type="PANTHER" id="PTHR30618:SF0">
    <property type="entry name" value="PURINE-URACIL PERMEASE NCS1"/>
    <property type="match status" value="1"/>
</dbReference>
<evidence type="ECO:0000256" key="4">
    <source>
        <dbReference type="ARBA" id="ARBA00022989"/>
    </source>
</evidence>
<evidence type="ECO:0000256" key="3">
    <source>
        <dbReference type="ARBA" id="ARBA00022692"/>
    </source>
</evidence>
<gene>
    <name evidence="7" type="ORF">CBYS24578_00009715</name>
</gene>
<sequence>MGPFAAICIVDCFFVARGNLFIRELYVGNADSRYWYWKGCNLRAIAAWVIGIVLPFPGFVATFGTVTVSSGAQQTWNLGLVMSGVVYYALSISMPTQTLEKSHAFEELDVETDMIIDSVTYIEEGAANLDGMHKRGSLDKI</sequence>
<protein>
    <recommendedName>
        <fullName evidence="9">Allantoin permease</fullName>
    </recommendedName>
</protein>
<keyword evidence="3 6" id="KW-0812">Transmembrane</keyword>
<dbReference type="InterPro" id="IPR001248">
    <property type="entry name" value="Pur-cyt_permease"/>
</dbReference>
<dbReference type="Pfam" id="PF02133">
    <property type="entry name" value="Transp_cyt_pur"/>
    <property type="match status" value="1"/>
</dbReference>
<evidence type="ECO:0000256" key="2">
    <source>
        <dbReference type="ARBA" id="ARBA00008974"/>
    </source>
</evidence>
<feature type="transmembrane region" description="Helical" evidence="6">
    <location>
        <begin position="76"/>
        <end position="94"/>
    </location>
</feature>
<keyword evidence="5 6" id="KW-0472">Membrane</keyword>
<feature type="transmembrane region" description="Helical" evidence="6">
    <location>
        <begin position="42"/>
        <end position="64"/>
    </location>
</feature>
<evidence type="ECO:0000256" key="5">
    <source>
        <dbReference type="ARBA" id="ARBA00023136"/>
    </source>
</evidence>
<evidence type="ECO:0000313" key="8">
    <source>
        <dbReference type="Proteomes" id="UP000754883"/>
    </source>
</evidence>
<dbReference type="GO" id="GO:0005886">
    <property type="term" value="C:plasma membrane"/>
    <property type="evidence" value="ECO:0007669"/>
    <property type="project" value="TreeGrafter"/>
</dbReference>
<comment type="similarity">
    <text evidence="2">Belongs to the purine-cytosine permease (2.A.39) family.</text>
</comment>
<proteinExistence type="inferred from homology"/>
<evidence type="ECO:0000256" key="1">
    <source>
        <dbReference type="ARBA" id="ARBA00004141"/>
    </source>
</evidence>
<dbReference type="AlphaFoldDB" id="A0A9N9YDA0"/>
<dbReference type="Gene3D" id="1.10.4160.10">
    <property type="entry name" value="Hydantoin permease"/>
    <property type="match status" value="1"/>
</dbReference>
<reference evidence="7" key="1">
    <citation type="submission" date="2021-10" db="EMBL/GenBank/DDBJ databases">
        <authorList>
            <person name="Piombo E."/>
        </authorList>
    </citation>
    <scope>NUCLEOTIDE SEQUENCE</scope>
</reference>
<dbReference type="GO" id="GO:0015205">
    <property type="term" value="F:nucleobase transmembrane transporter activity"/>
    <property type="evidence" value="ECO:0007669"/>
    <property type="project" value="TreeGrafter"/>
</dbReference>
<accession>A0A9N9YDA0</accession>
<keyword evidence="8" id="KW-1185">Reference proteome</keyword>
<keyword evidence="4 6" id="KW-1133">Transmembrane helix</keyword>
<name>A0A9N9YDA0_9HYPO</name>
<dbReference type="EMBL" id="CABFNO020001565">
    <property type="protein sequence ID" value="CAH0003634.1"/>
    <property type="molecule type" value="Genomic_DNA"/>
</dbReference>
<evidence type="ECO:0000313" key="7">
    <source>
        <dbReference type="EMBL" id="CAH0003634.1"/>
    </source>
</evidence>
<dbReference type="Proteomes" id="UP000754883">
    <property type="component" value="Unassembled WGS sequence"/>
</dbReference>
<evidence type="ECO:0008006" key="9">
    <source>
        <dbReference type="Google" id="ProtNLM"/>
    </source>
</evidence>
<comment type="caution">
    <text evidence="7">The sequence shown here is derived from an EMBL/GenBank/DDBJ whole genome shotgun (WGS) entry which is preliminary data.</text>
</comment>
<dbReference type="InterPro" id="IPR045225">
    <property type="entry name" value="Uracil/uridine/allantoin_perm"/>
</dbReference>
<dbReference type="OrthoDB" id="2018619at2759"/>
<evidence type="ECO:0000256" key="6">
    <source>
        <dbReference type="SAM" id="Phobius"/>
    </source>
</evidence>